<feature type="transmembrane region" description="Helical" evidence="1">
    <location>
        <begin position="238"/>
        <end position="257"/>
    </location>
</feature>
<feature type="transmembrane region" description="Helical" evidence="1">
    <location>
        <begin position="103"/>
        <end position="121"/>
    </location>
</feature>
<evidence type="ECO:0000313" key="3">
    <source>
        <dbReference type="Proteomes" id="UP000199626"/>
    </source>
</evidence>
<gene>
    <name evidence="2" type="ORF">SAMN02927930_00191</name>
</gene>
<feature type="transmembrane region" description="Helical" evidence="1">
    <location>
        <begin position="43"/>
        <end position="68"/>
    </location>
</feature>
<dbReference type="STRING" id="1159017.SAMN02927930_00191"/>
<keyword evidence="1" id="KW-1133">Transmembrane helix</keyword>
<feature type="transmembrane region" description="Helical" evidence="1">
    <location>
        <begin position="212"/>
        <end position="232"/>
    </location>
</feature>
<evidence type="ECO:0000256" key="1">
    <source>
        <dbReference type="SAM" id="Phobius"/>
    </source>
</evidence>
<keyword evidence="3" id="KW-1185">Reference proteome</keyword>
<dbReference type="Proteomes" id="UP000199626">
    <property type="component" value="Unassembled WGS sequence"/>
</dbReference>
<protein>
    <submittedName>
        <fullName evidence="2">Uncharacterized protein</fullName>
    </submittedName>
</protein>
<dbReference type="RefSeq" id="WP_092590804.1">
    <property type="nucleotide sequence ID" value="NZ_FMXN01000001.1"/>
</dbReference>
<dbReference type="EMBL" id="FMXN01000001">
    <property type="protein sequence ID" value="SDB04606.1"/>
    <property type="molecule type" value="Genomic_DNA"/>
</dbReference>
<keyword evidence="1" id="KW-0472">Membrane</keyword>
<dbReference type="AlphaFoldDB" id="A0A1G6A8F6"/>
<sequence length="273" mass="29938">MSNNLNQKVQELPAGDFSRALKGDIKINVGPLLKHAWDITPRILLWMIGLFIGVVALSFVLQEIYAVFIPTYSTDLTPEQQAALIMESNMIGSMITVTLLNELIMAPFTALFIMVALANVANHKPNMALLRAGLAQWKSLVLLLLVKMVMILVSGVLLSWLFFLNTTLAMALLVGFGGYIQLSLILAIPLILDRRLGVKQAVFGSFIIVNKAMFPVLMLMILMFIIILISVIPLGLGLIFTLPMMANLIAVIYHALVGSTIAEHPALQTEGVR</sequence>
<feature type="transmembrane region" description="Helical" evidence="1">
    <location>
        <begin position="141"/>
        <end position="163"/>
    </location>
</feature>
<organism evidence="2 3">
    <name type="scientific">Pseudidiomarina indica</name>
    <dbReference type="NCBI Taxonomy" id="1159017"/>
    <lineage>
        <taxon>Bacteria</taxon>
        <taxon>Pseudomonadati</taxon>
        <taxon>Pseudomonadota</taxon>
        <taxon>Gammaproteobacteria</taxon>
        <taxon>Alteromonadales</taxon>
        <taxon>Idiomarinaceae</taxon>
        <taxon>Pseudidiomarina</taxon>
    </lineage>
</organism>
<accession>A0A1G6A8F6</accession>
<evidence type="ECO:0000313" key="2">
    <source>
        <dbReference type="EMBL" id="SDB04606.1"/>
    </source>
</evidence>
<dbReference type="OrthoDB" id="6236403at2"/>
<proteinExistence type="predicted"/>
<feature type="transmembrane region" description="Helical" evidence="1">
    <location>
        <begin position="169"/>
        <end position="192"/>
    </location>
</feature>
<keyword evidence="1" id="KW-0812">Transmembrane</keyword>
<reference evidence="3" key="1">
    <citation type="submission" date="2016-10" db="EMBL/GenBank/DDBJ databases">
        <authorList>
            <person name="Varghese N."/>
            <person name="Submissions S."/>
        </authorList>
    </citation>
    <scope>NUCLEOTIDE SEQUENCE [LARGE SCALE GENOMIC DNA]</scope>
    <source>
        <strain evidence="3">CGMCC 1.10824</strain>
    </source>
</reference>
<name>A0A1G6A8F6_9GAMM</name>